<name>A0A9X1NFY8_9ACTN</name>
<protein>
    <submittedName>
        <fullName evidence="1">Uncharacterized protein</fullName>
    </submittedName>
</protein>
<dbReference type="AlphaFoldDB" id="A0A9X1NFY8"/>
<proteinExistence type="predicted"/>
<keyword evidence="2" id="KW-1185">Reference proteome</keyword>
<dbReference type="SUPFAM" id="SSF46785">
    <property type="entry name" value="Winged helix' DNA-binding domain"/>
    <property type="match status" value="1"/>
</dbReference>
<dbReference type="Proteomes" id="UP001138997">
    <property type="component" value="Unassembled WGS sequence"/>
</dbReference>
<dbReference type="EMBL" id="JAJOMB010000008">
    <property type="protein sequence ID" value="MCD5312591.1"/>
    <property type="molecule type" value="Genomic_DNA"/>
</dbReference>
<evidence type="ECO:0000313" key="2">
    <source>
        <dbReference type="Proteomes" id="UP001138997"/>
    </source>
</evidence>
<evidence type="ECO:0000313" key="1">
    <source>
        <dbReference type="EMBL" id="MCD5312591.1"/>
    </source>
</evidence>
<accession>A0A9X1NFY8</accession>
<dbReference type="InterPro" id="IPR036390">
    <property type="entry name" value="WH_DNA-bd_sf"/>
</dbReference>
<dbReference type="RefSeq" id="WP_231442965.1">
    <property type="nucleotide sequence ID" value="NZ_JAJOMB010000008.1"/>
</dbReference>
<organism evidence="1 2">
    <name type="scientific">Kineosporia babensis</name>
    <dbReference type="NCBI Taxonomy" id="499548"/>
    <lineage>
        <taxon>Bacteria</taxon>
        <taxon>Bacillati</taxon>
        <taxon>Actinomycetota</taxon>
        <taxon>Actinomycetes</taxon>
        <taxon>Kineosporiales</taxon>
        <taxon>Kineosporiaceae</taxon>
        <taxon>Kineosporia</taxon>
    </lineage>
</organism>
<reference evidence="1" key="1">
    <citation type="submission" date="2021-11" db="EMBL/GenBank/DDBJ databases">
        <title>Streptomyces corallinus and Kineosporia corallina sp. nov., two new coral-derived marine actinobacteria.</title>
        <authorList>
            <person name="Buangrab K."/>
            <person name="Sutthacheep M."/>
            <person name="Yeemin T."/>
            <person name="Harunari E."/>
            <person name="Igarashi Y."/>
            <person name="Sripreechasak P."/>
            <person name="Kanchanasin P."/>
            <person name="Tanasupawat S."/>
            <person name="Phongsopitanun W."/>
        </authorList>
    </citation>
    <scope>NUCLEOTIDE SEQUENCE</scope>
    <source>
        <strain evidence="1">JCM 31032</strain>
    </source>
</reference>
<comment type="caution">
    <text evidence="1">The sequence shown here is derived from an EMBL/GenBank/DDBJ whole genome shotgun (WGS) entry which is preliminary data.</text>
</comment>
<gene>
    <name evidence="1" type="ORF">LR394_16915</name>
</gene>
<sequence>MSEPGLTPRDHLILFTLSALDQEVVTNADLKAAVGFTIDKPNRDRLVKAGLLTAQTVKRVYHYELSDKGWARCSEELSTTAPPRSDAGTRVLYLQLNRLGRFLRSADLTFAGLSDTKLSVEDQIRAAYRELAPTPGEWISLLELRERLATIPRATVDPVLLSMLHDPSVDIAPDADQAGQSKAERAAALIIGGKAKHLISIREI</sequence>